<feature type="domain" description="DUF5648" evidence="1">
    <location>
        <begin position="192"/>
        <end position="245"/>
    </location>
</feature>
<evidence type="ECO:0000313" key="2">
    <source>
        <dbReference type="EMBL" id="SMC71117.1"/>
    </source>
</evidence>
<proteinExistence type="predicted"/>
<evidence type="ECO:0000259" key="1">
    <source>
        <dbReference type="Pfam" id="PF18885"/>
    </source>
</evidence>
<feature type="domain" description="DUF5648" evidence="1">
    <location>
        <begin position="122"/>
        <end position="189"/>
    </location>
</feature>
<dbReference type="Pfam" id="PF18885">
    <property type="entry name" value="DUF5648"/>
    <property type="match status" value="3"/>
</dbReference>
<feature type="domain" description="DUF5648" evidence="1">
    <location>
        <begin position="13"/>
        <end position="92"/>
    </location>
</feature>
<name>A0A1W2BDQ4_9SPHI</name>
<gene>
    <name evidence="2" type="ORF">SAMN04488524_2282</name>
</gene>
<dbReference type="OrthoDB" id="1038436at2"/>
<sequence length="250" mass="29503">MTTTYYSSYPELTYNGILGYVFNSPVTGAVPLYQYFRQESGNRFYTVVHDTPWGYTGGDIVCYVYPNQSVKTLPVYQHYKGGATGGYHFYTNYPGVHENYEFQDVQFYLLQNKQPTTNPLPDDDYAEVYCYWNPNINDHYYTTVKKDYWGYTYEFVLGYVSRTQRPGMVPLYSYYKSADNHFYTVQKQDYWSYLYEGIVGYVYTTAESGTVGVYSYYNDYSVDHYYKTSNTTIPGYANEGIKFYMMQYNY</sequence>
<evidence type="ECO:0000313" key="3">
    <source>
        <dbReference type="Proteomes" id="UP000192756"/>
    </source>
</evidence>
<accession>A0A1W2BDQ4</accession>
<dbReference type="EMBL" id="FWXT01000001">
    <property type="protein sequence ID" value="SMC71117.1"/>
    <property type="molecule type" value="Genomic_DNA"/>
</dbReference>
<protein>
    <recommendedName>
        <fullName evidence="1">DUF5648 domain-containing protein</fullName>
    </recommendedName>
</protein>
<dbReference type="RefSeq" id="WP_144008902.1">
    <property type="nucleotide sequence ID" value="NZ_FWXT01000001.1"/>
</dbReference>
<dbReference type="InterPro" id="IPR043708">
    <property type="entry name" value="DUF5648"/>
</dbReference>
<dbReference type="STRING" id="151894.SAMN04488524_2282"/>
<dbReference type="AlphaFoldDB" id="A0A1W2BDQ4"/>
<organism evidence="2 3">
    <name type="scientific">Pedobacter africanus</name>
    <dbReference type="NCBI Taxonomy" id="151894"/>
    <lineage>
        <taxon>Bacteria</taxon>
        <taxon>Pseudomonadati</taxon>
        <taxon>Bacteroidota</taxon>
        <taxon>Sphingobacteriia</taxon>
        <taxon>Sphingobacteriales</taxon>
        <taxon>Sphingobacteriaceae</taxon>
        <taxon>Pedobacter</taxon>
    </lineage>
</organism>
<reference evidence="3" key="1">
    <citation type="submission" date="2017-04" db="EMBL/GenBank/DDBJ databases">
        <authorList>
            <person name="Varghese N."/>
            <person name="Submissions S."/>
        </authorList>
    </citation>
    <scope>NUCLEOTIDE SEQUENCE [LARGE SCALE GENOMIC DNA]</scope>
    <source>
        <strain evidence="3">DSM 12126</strain>
    </source>
</reference>
<dbReference type="Proteomes" id="UP000192756">
    <property type="component" value="Unassembled WGS sequence"/>
</dbReference>
<keyword evidence="3" id="KW-1185">Reference proteome</keyword>